<reference evidence="2 3" key="1">
    <citation type="journal article" date="2015" name="Genome Biol. Evol.">
        <title>The genome of winter moth (Operophtera brumata) provides a genomic perspective on sexual dimorphism and phenology.</title>
        <authorList>
            <person name="Derks M.F."/>
            <person name="Smit S."/>
            <person name="Salis L."/>
            <person name="Schijlen E."/>
            <person name="Bossers A."/>
            <person name="Mateman C."/>
            <person name="Pijl A.S."/>
            <person name="de Ridder D."/>
            <person name="Groenen M.A."/>
            <person name="Visser M.E."/>
            <person name="Megens H.J."/>
        </authorList>
    </citation>
    <scope>NUCLEOTIDE SEQUENCE [LARGE SCALE GENOMIC DNA]</scope>
    <source>
        <strain evidence="2">WM2013NL</strain>
        <tissue evidence="2">Head and thorax</tissue>
    </source>
</reference>
<gene>
    <name evidence="2" type="ORF">OBRU01_13459</name>
</gene>
<feature type="compositionally biased region" description="Polar residues" evidence="1">
    <location>
        <begin position="128"/>
        <end position="139"/>
    </location>
</feature>
<feature type="compositionally biased region" description="Basic and acidic residues" evidence="1">
    <location>
        <begin position="140"/>
        <end position="166"/>
    </location>
</feature>
<feature type="region of interest" description="Disordered" evidence="1">
    <location>
        <begin position="781"/>
        <end position="803"/>
    </location>
</feature>
<dbReference type="AlphaFoldDB" id="A0A0L7L800"/>
<dbReference type="EMBL" id="JTDY01002345">
    <property type="protein sequence ID" value="KOB71623.1"/>
    <property type="molecule type" value="Genomic_DNA"/>
</dbReference>
<feature type="compositionally biased region" description="Low complexity" evidence="1">
    <location>
        <begin position="419"/>
        <end position="429"/>
    </location>
</feature>
<feature type="compositionally biased region" description="Basic residues" evidence="1">
    <location>
        <begin position="108"/>
        <end position="118"/>
    </location>
</feature>
<feature type="compositionally biased region" description="Polar residues" evidence="1">
    <location>
        <begin position="362"/>
        <end position="377"/>
    </location>
</feature>
<comment type="caution">
    <text evidence="2">The sequence shown here is derived from an EMBL/GenBank/DDBJ whole genome shotgun (WGS) entry which is preliminary data.</text>
</comment>
<name>A0A0L7L800_OPEBR</name>
<feature type="compositionally biased region" description="Basic and acidic residues" evidence="1">
    <location>
        <begin position="636"/>
        <end position="646"/>
    </location>
</feature>
<feature type="compositionally biased region" description="Polar residues" evidence="1">
    <location>
        <begin position="666"/>
        <end position="690"/>
    </location>
</feature>
<evidence type="ECO:0000313" key="3">
    <source>
        <dbReference type="Proteomes" id="UP000037510"/>
    </source>
</evidence>
<proteinExistence type="predicted"/>
<evidence type="ECO:0000313" key="2">
    <source>
        <dbReference type="EMBL" id="KOB71623.1"/>
    </source>
</evidence>
<feature type="compositionally biased region" description="Basic and acidic residues" evidence="1">
    <location>
        <begin position="436"/>
        <end position="448"/>
    </location>
</feature>
<dbReference type="Proteomes" id="UP000037510">
    <property type="component" value="Unassembled WGS sequence"/>
</dbReference>
<protein>
    <submittedName>
        <fullName evidence="2">MutS protein-like protein 5</fullName>
    </submittedName>
</protein>
<feature type="non-terminal residue" evidence="2">
    <location>
        <position position="836"/>
    </location>
</feature>
<feature type="compositionally biased region" description="Basic and acidic residues" evidence="1">
    <location>
        <begin position="455"/>
        <end position="466"/>
    </location>
</feature>
<feature type="region of interest" description="Disordered" evidence="1">
    <location>
        <begin position="32"/>
        <end position="166"/>
    </location>
</feature>
<feature type="compositionally biased region" description="Polar residues" evidence="1">
    <location>
        <begin position="624"/>
        <end position="635"/>
    </location>
</feature>
<feature type="compositionally biased region" description="Basic and acidic residues" evidence="1">
    <location>
        <begin position="221"/>
        <end position="238"/>
    </location>
</feature>
<feature type="compositionally biased region" description="Basic and acidic residues" evidence="1">
    <location>
        <begin position="92"/>
        <end position="106"/>
    </location>
</feature>
<feature type="compositionally biased region" description="Polar residues" evidence="1">
    <location>
        <begin position="396"/>
        <end position="413"/>
    </location>
</feature>
<keyword evidence="3" id="KW-1185">Reference proteome</keyword>
<dbReference type="STRING" id="104452.A0A0L7L800"/>
<organism evidence="2 3">
    <name type="scientific">Operophtera brumata</name>
    <name type="common">Winter moth</name>
    <name type="synonym">Phalaena brumata</name>
    <dbReference type="NCBI Taxonomy" id="104452"/>
    <lineage>
        <taxon>Eukaryota</taxon>
        <taxon>Metazoa</taxon>
        <taxon>Ecdysozoa</taxon>
        <taxon>Arthropoda</taxon>
        <taxon>Hexapoda</taxon>
        <taxon>Insecta</taxon>
        <taxon>Pterygota</taxon>
        <taxon>Neoptera</taxon>
        <taxon>Endopterygota</taxon>
        <taxon>Lepidoptera</taxon>
        <taxon>Glossata</taxon>
        <taxon>Ditrysia</taxon>
        <taxon>Geometroidea</taxon>
        <taxon>Geometridae</taxon>
        <taxon>Larentiinae</taxon>
        <taxon>Operophtera</taxon>
    </lineage>
</organism>
<evidence type="ECO:0000256" key="1">
    <source>
        <dbReference type="SAM" id="MobiDB-lite"/>
    </source>
</evidence>
<feature type="region of interest" description="Disordered" evidence="1">
    <location>
        <begin position="624"/>
        <end position="726"/>
    </location>
</feature>
<feature type="region of interest" description="Disordered" evidence="1">
    <location>
        <begin position="221"/>
        <end position="251"/>
    </location>
</feature>
<feature type="region of interest" description="Disordered" evidence="1">
    <location>
        <begin position="358"/>
        <end position="485"/>
    </location>
</feature>
<accession>A0A0L7L800</accession>
<sequence>MFQVLPLLLESPQLRSTDNGAILLSGGTISGRRELTRTSNGHVHSNVYRSRSAGASGDAGEMRPRERDPLHRSHTNLDLRHNESSSSVSKRFGSEPDLRTEEDPKSRTTNKHFRKKYRAPPPPKNEQFEGSSPDSSEGNARTEPRKLRLFKTRTETKKQNGHDNSKSLYRNHVEYKSLDLHDPSFERRYRSPCKDREEHFKYPDNRDMVQSTASLKREERLLQSSRQDYKKTRTDRVGGCRAKTSKTNEQSEAWKTPLLNRNFRYSERFKKDDSELPTLRREKTFDDSLIADRDSESPRATHETRMKAIGDQLKSNKFSLLTESSKPLRKSLPSLLQKNNEEKDEFQAELKKATSRIRSELGNKNNISETKPSQNDKLNVKKPNPTKVQTKVKESSLANKDPISNSRRPVTRSSDVKPKTTAPIKPKTAVSKYKQSNKENGRPMHDRGQASGKESTPEHSPTRKIESNIMQISQDKTYKKPVHSQAPSKQFYFGMTESKHSLPREHLKEFPGLGSPIIEELGDFRLIEQKLLGYHDEDAEFEKFNAKLMEDCKIKNLSSESALSTDASEGEGSEGSLGIAIRLRPTLPKRQLAMPRFSPAAAWRQLASLDAHLAAQTQPLVVETKISQDITPKSSPRSDESADKSGDSGISGDHAHSDHRLDSPSRPIQDTNPITWTPQQDLGDSSSDGAGTNAHILSPEGVATYSPGSQPFSLSLPRDGQDRGKQLTQGFNSLQKLRKSVSGALGAALGSRRFDLEHEPMLPEPEQNWFLTKSAPNSLSNPLLYPSTRPKAASDEDEELPWKPGTSYLSWGGHVMYLPPAPEQPLSMIGTIDRPV</sequence>
<feature type="compositionally biased region" description="Polar residues" evidence="1">
    <location>
        <begin position="37"/>
        <end position="49"/>
    </location>
</feature>
<feature type="compositionally biased region" description="Basic and acidic residues" evidence="1">
    <location>
        <begin position="653"/>
        <end position="663"/>
    </location>
</feature>
<feature type="compositionally biased region" description="Basic and acidic residues" evidence="1">
    <location>
        <begin position="60"/>
        <end position="83"/>
    </location>
</feature>